<organism evidence="2">
    <name type="scientific">Castor canadensis</name>
    <name type="common">American beaver</name>
    <dbReference type="NCBI Taxonomy" id="51338"/>
    <lineage>
        <taxon>Eukaryota</taxon>
        <taxon>Metazoa</taxon>
        <taxon>Chordata</taxon>
        <taxon>Craniata</taxon>
        <taxon>Vertebrata</taxon>
        <taxon>Euteleostomi</taxon>
        <taxon>Mammalia</taxon>
        <taxon>Eutheria</taxon>
        <taxon>Euarchontoglires</taxon>
        <taxon>Glires</taxon>
        <taxon>Rodentia</taxon>
        <taxon>Castorimorpha</taxon>
        <taxon>Castoridae</taxon>
        <taxon>Castor</taxon>
    </lineage>
</organism>
<evidence type="ECO:0000256" key="1">
    <source>
        <dbReference type="SAM" id="SignalP"/>
    </source>
</evidence>
<accession>A0A8C0XRE2</accession>
<sequence length="77" mass="8368">MGSTLPLFFLLVFLGSSQATGPSVTLQVKVKETQTRVSHGSSFPELLRKVCLLLHLPPGTKITLHHKGPSHHLICKA</sequence>
<dbReference type="AlphaFoldDB" id="A0A8C0XRE2"/>
<dbReference type="PANTHER" id="PTHR38500">
    <property type="entry name" value="SURFACTANT-ASSOCIATED PROTEIN 2"/>
    <property type="match status" value="1"/>
</dbReference>
<feature type="signal peptide" evidence="1">
    <location>
        <begin position="1"/>
        <end position="19"/>
    </location>
</feature>
<protein>
    <recommendedName>
        <fullName evidence="3">Surfactant-associated protein 2</fullName>
    </recommendedName>
</protein>
<dbReference type="PANTHER" id="PTHR38500:SF1">
    <property type="entry name" value="SURFACTANT-ASSOCIATED PROTEIN 2"/>
    <property type="match status" value="1"/>
</dbReference>
<dbReference type="InterPro" id="IPR028198">
    <property type="entry name" value="SFTA2"/>
</dbReference>
<evidence type="ECO:0000313" key="2">
    <source>
        <dbReference type="Ensembl" id="ENSCCNP00000030054.1"/>
    </source>
</evidence>
<dbReference type="Ensembl" id="ENSCCNT00000037903.1">
    <property type="protein sequence ID" value="ENSCCNP00000030054.1"/>
    <property type="gene ID" value="ENSCCNG00000028815.1"/>
</dbReference>
<dbReference type="Pfam" id="PF15210">
    <property type="entry name" value="SFTA2"/>
    <property type="match status" value="1"/>
</dbReference>
<feature type="chain" id="PRO_5034313002" description="Surfactant-associated protein 2" evidence="1">
    <location>
        <begin position="20"/>
        <end position="77"/>
    </location>
</feature>
<name>A0A8C0XRE2_CASCN</name>
<gene>
    <name evidence="2" type="primary">Sfta2</name>
</gene>
<proteinExistence type="predicted"/>
<keyword evidence="1" id="KW-0732">Signal</keyword>
<reference evidence="2" key="1">
    <citation type="submission" date="2023-09" db="UniProtKB">
        <authorList>
            <consortium name="Ensembl"/>
        </authorList>
    </citation>
    <scope>IDENTIFICATION</scope>
</reference>
<evidence type="ECO:0008006" key="3">
    <source>
        <dbReference type="Google" id="ProtNLM"/>
    </source>
</evidence>